<evidence type="ECO:0000313" key="2">
    <source>
        <dbReference type="Proteomes" id="UP001446871"/>
    </source>
</evidence>
<sequence>MGKNTKRVKEFIESIPDSKLAGFSKNTGLIYKDNDFRLDMQGMTTGNPQKHNLQVQINKETTVTSLKKAAPATVAMAHVPDDESMTPQQIRDALIADIRV</sequence>
<organism evidence="1 2">
    <name type="scientific">Apiospora saccharicola</name>
    <dbReference type="NCBI Taxonomy" id="335842"/>
    <lineage>
        <taxon>Eukaryota</taxon>
        <taxon>Fungi</taxon>
        <taxon>Dikarya</taxon>
        <taxon>Ascomycota</taxon>
        <taxon>Pezizomycotina</taxon>
        <taxon>Sordariomycetes</taxon>
        <taxon>Xylariomycetidae</taxon>
        <taxon>Amphisphaeriales</taxon>
        <taxon>Apiosporaceae</taxon>
        <taxon>Apiospora</taxon>
    </lineage>
</organism>
<keyword evidence="2" id="KW-1185">Reference proteome</keyword>
<gene>
    <name evidence="1" type="ORF">PG996_003087</name>
</gene>
<accession>A0ABR1W0C1</accession>
<protein>
    <submittedName>
        <fullName evidence="1">Uncharacterized protein</fullName>
    </submittedName>
</protein>
<name>A0ABR1W0C1_9PEZI</name>
<evidence type="ECO:0000313" key="1">
    <source>
        <dbReference type="EMBL" id="KAK8076917.1"/>
    </source>
</evidence>
<comment type="caution">
    <text evidence="1">The sequence shown here is derived from an EMBL/GenBank/DDBJ whole genome shotgun (WGS) entry which is preliminary data.</text>
</comment>
<proteinExistence type="predicted"/>
<reference evidence="1 2" key="1">
    <citation type="submission" date="2023-01" db="EMBL/GenBank/DDBJ databases">
        <title>Analysis of 21 Apiospora genomes using comparative genomics revels a genus with tremendous synthesis potential of carbohydrate active enzymes and secondary metabolites.</title>
        <authorList>
            <person name="Sorensen T."/>
        </authorList>
    </citation>
    <scope>NUCLEOTIDE SEQUENCE [LARGE SCALE GENOMIC DNA]</scope>
    <source>
        <strain evidence="1 2">CBS 83171</strain>
    </source>
</reference>
<dbReference type="Proteomes" id="UP001446871">
    <property type="component" value="Unassembled WGS sequence"/>
</dbReference>
<dbReference type="EMBL" id="JAQQWM010000002">
    <property type="protein sequence ID" value="KAK8076917.1"/>
    <property type="molecule type" value="Genomic_DNA"/>
</dbReference>